<evidence type="ECO:0000313" key="1">
    <source>
        <dbReference type="EMBL" id="OBR85014.1"/>
    </source>
</evidence>
<dbReference type="Proteomes" id="UP000078595">
    <property type="component" value="Chromosome 5"/>
</dbReference>
<dbReference type="AlphaFoldDB" id="A0A1A6A4M9"/>
<sequence>MSSASQQRSPRFVPLGEFIDTFSLAGSDAGEPRTEQQKTFLAQYGDRLLGSKTVSDIADSHHLGPGASLTIHYDGIPQNQSEDRSAGTRRELEMFGPAASAAFSNGDSKTNLTLSVFQSLDGTEIPNISIEDLRALLKCCTGPMKKYPPFKDDWQQARGDLVSAHKAQSQEGNNGFLLSLTAHSLKEPPPLSEYIPDPAYSEWNAALDRYRHADLSLRVLGTLEDHLEVVNVPTEHRSTITRGVNQLIEECEHPCTPGHKHFLDTIHLDPRFEAFLTDQCLWSAAHGSQPSVNQSHGLMSDSLFAEYSRARSGSHALAIPRETVHRPSEYFIMGDPLIQPVLQAARSEGSSQGPARDHQSELGVFRREMAEIDAGRGSEVLERSRSRTGHQQTMAQTLEGTDPVRFAMLRLGGMDPSMKTAPRGVMRSRLPPRAQQSFDDRSEDDLAGIYRRMAQFT</sequence>
<proteinExistence type="predicted"/>
<reference evidence="2" key="3">
    <citation type="submission" date="2024-02" db="EMBL/GenBank/DDBJ databases">
        <title>Comparative genomics of Cryptococcus and Kwoniella reveals pathogenesis evolution and contrasting modes of karyotype evolution via chromosome fusion or intercentromeric recombination.</title>
        <authorList>
            <person name="Coelho M.A."/>
            <person name="David-Palma M."/>
            <person name="Shea T."/>
            <person name="Bowers K."/>
            <person name="McGinley-Smith S."/>
            <person name="Mohammad A.W."/>
            <person name="Gnirke A."/>
            <person name="Yurkov A.M."/>
            <person name="Nowrousian M."/>
            <person name="Sun S."/>
            <person name="Cuomo C.A."/>
            <person name="Heitman J."/>
        </authorList>
    </citation>
    <scope>NUCLEOTIDE SEQUENCE</scope>
    <source>
        <strain evidence="2">CBS 10117</strain>
    </source>
</reference>
<dbReference type="KEGG" id="kdj:28968040"/>
<protein>
    <submittedName>
        <fullName evidence="1">Uncharacterized protein</fullName>
    </submittedName>
</protein>
<organism evidence="1">
    <name type="scientific">Kwoniella dejecticola CBS 10117</name>
    <dbReference type="NCBI Taxonomy" id="1296121"/>
    <lineage>
        <taxon>Eukaryota</taxon>
        <taxon>Fungi</taxon>
        <taxon>Dikarya</taxon>
        <taxon>Basidiomycota</taxon>
        <taxon>Agaricomycotina</taxon>
        <taxon>Tremellomycetes</taxon>
        <taxon>Tremellales</taxon>
        <taxon>Cryptococcaceae</taxon>
        <taxon>Kwoniella</taxon>
    </lineage>
</organism>
<reference evidence="1" key="1">
    <citation type="submission" date="2013-07" db="EMBL/GenBank/DDBJ databases">
        <title>The Genome Sequence of Cryptococcus dejecticola CBS10117.</title>
        <authorList>
            <consortium name="The Broad Institute Genome Sequencing Platform"/>
            <person name="Cuomo C."/>
            <person name="Litvintseva A."/>
            <person name="Chen Y."/>
            <person name="Heitman J."/>
            <person name="Sun S."/>
            <person name="Springer D."/>
            <person name="Dromer F."/>
            <person name="Young S.K."/>
            <person name="Zeng Q."/>
            <person name="Gargeya S."/>
            <person name="Fitzgerald M."/>
            <person name="Abouelleil A."/>
            <person name="Alvarado L."/>
            <person name="Berlin A.M."/>
            <person name="Chapman S.B."/>
            <person name="Dewar J."/>
            <person name="Goldberg J."/>
            <person name="Griggs A."/>
            <person name="Gujja S."/>
            <person name="Hansen M."/>
            <person name="Howarth C."/>
            <person name="Imamovic A."/>
            <person name="Larimer J."/>
            <person name="McCowan C."/>
            <person name="Murphy C."/>
            <person name="Pearson M."/>
            <person name="Priest M."/>
            <person name="Roberts A."/>
            <person name="Saif S."/>
            <person name="Shea T."/>
            <person name="Sykes S."/>
            <person name="Wortman J."/>
            <person name="Nusbaum C."/>
            <person name="Birren B."/>
        </authorList>
    </citation>
    <scope>NUCLEOTIDE SEQUENCE [LARGE SCALE GENOMIC DNA]</scope>
    <source>
        <strain evidence="1">CBS 10117</strain>
    </source>
</reference>
<name>A0A1A6A4M9_9TREE</name>
<dbReference type="EMBL" id="CP144534">
    <property type="protein sequence ID" value="WWC62088.1"/>
    <property type="molecule type" value="Genomic_DNA"/>
</dbReference>
<gene>
    <name evidence="1" type="ORF">I303_04341</name>
    <name evidence="2" type="ORF">I303_104678</name>
</gene>
<dbReference type="RefSeq" id="XP_018262856.1">
    <property type="nucleotide sequence ID" value="XM_018407645.1"/>
</dbReference>
<dbReference type="GeneID" id="28968040"/>
<evidence type="ECO:0000313" key="3">
    <source>
        <dbReference type="Proteomes" id="UP000078595"/>
    </source>
</evidence>
<evidence type="ECO:0000313" key="2">
    <source>
        <dbReference type="EMBL" id="WWC62088.1"/>
    </source>
</evidence>
<keyword evidence="3" id="KW-1185">Reference proteome</keyword>
<reference evidence="2" key="2">
    <citation type="submission" date="2013-07" db="EMBL/GenBank/DDBJ databases">
        <authorList>
            <consortium name="The Broad Institute Genome Sequencing Platform"/>
            <person name="Cuomo C."/>
            <person name="Litvintseva A."/>
            <person name="Chen Y."/>
            <person name="Heitman J."/>
            <person name="Sun S."/>
            <person name="Springer D."/>
            <person name="Dromer F."/>
            <person name="Young S.K."/>
            <person name="Zeng Q."/>
            <person name="Gargeya S."/>
            <person name="Fitzgerald M."/>
            <person name="Abouelleil A."/>
            <person name="Alvarado L."/>
            <person name="Berlin A.M."/>
            <person name="Chapman S.B."/>
            <person name="Dewar J."/>
            <person name="Goldberg J."/>
            <person name="Griggs A."/>
            <person name="Gujja S."/>
            <person name="Hansen M."/>
            <person name="Howarth C."/>
            <person name="Imamovic A."/>
            <person name="Larimer J."/>
            <person name="McCowan C."/>
            <person name="Murphy C."/>
            <person name="Pearson M."/>
            <person name="Priest M."/>
            <person name="Roberts A."/>
            <person name="Saif S."/>
            <person name="Shea T."/>
            <person name="Sykes S."/>
            <person name="Wortman J."/>
            <person name="Nusbaum C."/>
            <person name="Birren B."/>
        </authorList>
    </citation>
    <scope>NUCLEOTIDE SEQUENCE</scope>
    <source>
        <strain evidence="2">CBS 10117</strain>
    </source>
</reference>
<accession>A0A1A6A4M9</accession>
<dbReference type="VEuPathDB" id="FungiDB:I303_04341"/>
<dbReference type="EMBL" id="KI894031">
    <property type="protein sequence ID" value="OBR85014.1"/>
    <property type="molecule type" value="Genomic_DNA"/>
</dbReference>